<dbReference type="EMBL" id="JAAKFY010000006">
    <property type="protein sequence ID" value="KAF3856581.1"/>
    <property type="molecule type" value="Genomic_DNA"/>
</dbReference>
<name>A0A7J5Z619_DISMA</name>
<organism evidence="1 2">
    <name type="scientific">Dissostichus mawsoni</name>
    <name type="common">Antarctic cod</name>
    <dbReference type="NCBI Taxonomy" id="36200"/>
    <lineage>
        <taxon>Eukaryota</taxon>
        <taxon>Metazoa</taxon>
        <taxon>Chordata</taxon>
        <taxon>Craniata</taxon>
        <taxon>Vertebrata</taxon>
        <taxon>Euteleostomi</taxon>
        <taxon>Actinopterygii</taxon>
        <taxon>Neopterygii</taxon>
        <taxon>Teleostei</taxon>
        <taxon>Neoteleostei</taxon>
        <taxon>Acanthomorphata</taxon>
        <taxon>Eupercaria</taxon>
        <taxon>Perciformes</taxon>
        <taxon>Notothenioidei</taxon>
        <taxon>Nototheniidae</taxon>
        <taxon>Dissostichus</taxon>
    </lineage>
</organism>
<dbReference type="OrthoDB" id="8978520at2759"/>
<dbReference type="Proteomes" id="UP000518266">
    <property type="component" value="Unassembled WGS sequence"/>
</dbReference>
<gene>
    <name evidence="1" type="ORF">F7725_017304</name>
</gene>
<comment type="caution">
    <text evidence="1">The sequence shown here is derived from an EMBL/GenBank/DDBJ whole genome shotgun (WGS) entry which is preliminary data.</text>
</comment>
<accession>A0A7J5Z619</accession>
<sequence>MTGYNGYMRRPFCKGKSPDDCIIVMGAWSPLLLEKNEDELDLERKIRLKLETMTGTGRAITSTPLREQMEPKIFPAIVFGTMSPYLTGHNKAMPVGSRARSKAVGHGGV</sequence>
<evidence type="ECO:0000313" key="2">
    <source>
        <dbReference type="Proteomes" id="UP000518266"/>
    </source>
</evidence>
<reference evidence="1 2" key="1">
    <citation type="submission" date="2020-03" db="EMBL/GenBank/DDBJ databases">
        <title>Dissostichus mawsoni Genome sequencing and assembly.</title>
        <authorList>
            <person name="Park H."/>
        </authorList>
    </citation>
    <scope>NUCLEOTIDE SEQUENCE [LARGE SCALE GENOMIC DNA]</scope>
    <source>
        <strain evidence="1">DM0001</strain>
        <tissue evidence="1">Muscle</tissue>
    </source>
</reference>
<protein>
    <submittedName>
        <fullName evidence="1">Uncharacterized protein</fullName>
    </submittedName>
</protein>
<proteinExistence type="predicted"/>
<keyword evidence="2" id="KW-1185">Reference proteome</keyword>
<evidence type="ECO:0000313" key="1">
    <source>
        <dbReference type="EMBL" id="KAF3856581.1"/>
    </source>
</evidence>
<dbReference type="AlphaFoldDB" id="A0A7J5Z619"/>